<proteinExistence type="predicted"/>
<gene>
    <name evidence="1" type="ORF">NTJ_09605</name>
</gene>
<name>A0ABN7AX68_9HEMI</name>
<sequence>MDEEPHAPGAALGRRRRQLTGFVAHRRTRGTRIDADANCGTFTATGRRGGLLVELRSGGTPPAVERWGAPSPFDPLCNLRRYGPLQT</sequence>
<reference evidence="1 2" key="1">
    <citation type="submission" date="2023-09" db="EMBL/GenBank/DDBJ databases">
        <title>Nesidiocoris tenuis whole genome shotgun sequence.</title>
        <authorList>
            <person name="Shibata T."/>
            <person name="Shimoda M."/>
            <person name="Kobayashi T."/>
            <person name="Uehara T."/>
        </authorList>
    </citation>
    <scope>NUCLEOTIDE SEQUENCE [LARGE SCALE GENOMIC DNA]</scope>
    <source>
        <strain evidence="1 2">Japan</strain>
    </source>
</reference>
<dbReference type="EMBL" id="AP028915">
    <property type="protein sequence ID" value="BES96791.1"/>
    <property type="molecule type" value="Genomic_DNA"/>
</dbReference>
<keyword evidence="2" id="KW-1185">Reference proteome</keyword>
<accession>A0ABN7AX68</accession>
<dbReference type="Proteomes" id="UP001307889">
    <property type="component" value="Chromosome 7"/>
</dbReference>
<organism evidence="1 2">
    <name type="scientific">Nesidiocoris tenuis</name>
    <dbReference type="NCBI Taxonomy" id="355587"/>
    <lineage>
        <taxon>Eukaryota</taxon>
        <taxon>Metazoa</taxon>
        <taxon>Ecdysozoa</taxon>
        <taxon>Arthropoda</taxon>
        <taxon>Hexapoda</taxon>
        <taxon>Insecta</taxon>
        <taxon>Pterygota</taxon>
        <taxon>Neoptera</taxon>
        <taxon>Paraneoptera</taxon>
        <taxon>Hemiptera</taxon>
        <taxon>Heteroptera</taxon>
        <taxon>Panheteroptera</taxon>
        <taxon>Cimicomorpha</taxon>
        <taxon>Miridae</taxon>
        <taxon>Dicyphina</taxon>
        <taxon>Nesidiocoris</taxon>
    </lineage>
</organism>
<evidence type="ECO:0000313" key="2">
    <source>
        <dbReference type="Proteomes" id="UP001307889"/>
    </source>
</evidence>
<evidence type="ECO:0000313" key="1">
    <source>
        <dbReference type="EMBL" id="BES96791.1"/>
    </source>
</evidence>
<protein>
    <submittedName>
        <fullName evidence="1">Uncharacterized protein</fullName>
    </submittedName>
</protein>